<dbReference type="PROSITE" id="PS50005">
    <property type="entry name" value="TPR"/>
    <property type="match status" value="1"/>
</dbReference>
<dbReference type="SUPFAM" id="SSF48452">
    <property type="entry name" value="TPR-like"/>
    <property type="match status" value="1"/>
</dbReference>
<dbReference type="SMART" id="SM00028">
    <property type="entry name" value="TPR"/>
    <property type="match status" value="3"/>
</dbReference>
<feature type="domain" description="HTH cro/C1-type" evidence="2">
    <location>
        <begin position="6"/>
        <end position="59"/>
    </location>
</feature>
<dbReference type="PROSITE" id="PS50943">
    <property type="entry name" value="HTH_CROC1"/>
    <property type="match status" value="1"/>
</dbReference>
<dbReference type="SUPFAM" id="SSF47413">
    <property type="entry name" value="lambda repressor-like DNA-binding domains"/>
    <property type="match status" value="1"/>
</dbReference>
<comment type="caution">
    <text evidence="3">The sequence shown here is derived from an EMBL/GenBank/DDBJ whole genome shotgun (WGS) entry which is preliminary data.</text>
</comment>
<evidence type="ECO:0000259" key="2">
    <source>
        <dbReference type="PROSITE" id="PS50943"/>
    </source>
</evidence>
<dbReference type="RefSeq" id="WP_188377260.1">
    <property type="nucleotide sequence ID" value="NZ_BMEL01000002.1"/>
</dbReference>
<dbReference type="CDD" id="cd00093">
    <property type="entry name" value="HTH_XRE"/>
    <property type="match status" value="1"/>
</dbReference>
<organism evidence="3 4">
    <name type="scientific">Halobacillus andaensis</name>
    <dbReference type="NCBI Taxonomy" id="1176239"/>
    <lineage>
        <taxon>Bacteria</taxon>
        <taxon>Bacillati</taxon>
        <taxon>Bacillota</taxon>
        <taxon>Bacilli</taxon>
        <taxon>Bacillales</taxon>
        <taxon>Bacillaceae</taxon>
        <taxon>Halobacillus</taxon>
    </lineage>
</organism>
<dbReference type="Proteomes" id="UP000660110">
    <property type="component" value="Unassembled WGS sequence"/>
</dbReference>
<sequence length="420" mass="50440">MKGQLIKQHRKFKNMTLEELADGICSVSYLSKIEHNTMIASDEIYRLLGKRLNIRLENLNEEFDEEIYKEILNWHEAIQLKDFPLMDELQEKCRLHLHKNQNIDLSNLYKVVHSRYQLTKTHKPLSKKITKELGDVLSQSSNEFRFLYYKTIGIHHFLSLEYKKTIHHFQCAEKMMEKLPHHDSELYYHFSLTYTRLRMYVESNYYANLALEEYQKSLTYSKITDCYMMLAINYNFLGVHDVAERLFHKLLKGSKEHLSVIDEGRIYHNLGYIYNNQKEYDLAVDHLLFALKLKEREKLSIVSTLYLLAETYHHLEDKQASRDYLSKGEEVANQHKDVKYQHKFYVLKHKMNQTMNDDTFIEMLEKTIIPDALSLNEYNDHKNYLELLAELYYERRMYKKCSMLFIEASRYKSTQIKEIL</sequence>
<dbReference type="SMART" id="SM00530">
    <property type="entry name" value="HTH_XRE"/>
    <property type="match status" value="1"/>
</dbReference>
<evidence type="ECO:0000313" key="4">
    <source>
        <dbReference type="Proteomes" id="UP000660110"/>
    </source>
</evidence>
<keyword evidence="1" id="KW-0802">TPR repeat</keyword>
<feature type="repeat" description="TPR" evidence="1">
    <location>
        <begin position="264"/>
        <end position="297"/>
    </location>
</feature>
<dbReference type="EMBL" id="BMEL01000002">
    <property type="protein sequence ID" value="GGF20560.1"/>
    <property type="molecule type" value="Genomic_DNA"/>
</dbReference>
<dbReference type="InterPro" id="IPR011990">
    <property type="entry name" value="TPR-like_helical_dom_sf"/>
</dbReference>
<dbReference type="Pfam" id="PF13424">
    <property type="entry name" value="TPR_12"/>
    <property type="match status" value="1"/>
</dbReference>
<reference evidence="3" key="2">
    <citation type="submission" date="2020-09" db="EMBL/GenBank/DDBJ databases">
        <authorList>
            <person name="Sun Q."/>
            <person name="Zhou Y."/>
        </authorList>
    </citation>
    <scope>NUCLEOTIDE SEQUENCE</scope>
    <source>
        <strain evidence="3">CGMCC 1.12153</strain>
    </source>
</reference>
<dbReference type="Gene3D" id="1.10.260.40">
    <property type="entry name" value="lambda repressor-like DNA-binding domains"/>
    <property type="match status" value="1"/>
</dbReference>
<protein>
    <submittedName>
        <fullName evidence="3">Transcriptional regulator</fullName>
    </submittedName>
</protein>
<evidence type="ECO:0000313" key="3">
    <source>
        <dbReference type="EMBL" id="GGF20560.1"/>
    </source>
</evidence>
<name>A0A917B380_HALAA</name>
<accession>A0A917B380</accession>
<dbReference type="AlphaFoldDB" id="A0A917B380"/>
<dbReference type="Pfam" id="PF01381">
    <property type="entry name" value="HTH_3"/>
    <property type="match status" value="1"/>
</dbReference>
<dbReference type="InterPro" id="IPR010982">
    <property type="entry name" value="Lambda_DNA-bd_dom_sf"/>
</dbReference>
<dbReference type="GO" id="GO:0003677">
    <property type="term" value="F:DNA binding"/>
    <property type="evidence" value="ECO:0007669"/>
    <property type="project" value="InterPro"/>
</dbReference>
<reference evidence="3" key="1">
    <citation type="journal article" date="2014" name="Int. J. Syst. Evol. Microbiol.">
        <title>Complete genome sequence of Corynebacterium casei LMG S-19264T (=DSM 44701T), isolated from a smear-ripened cheese.</title>
        <authorList>
            <consortium name="US DOE Joint Genome Institute (JGI-PGF)"/>
            <person name="Walter F."/>
            <person name="Albersmeier A."/>
            <person name="Kalinowski J."/>
            <person name="Ruckert C."/>
        </authorList>
    </citation>
    <scope>NUCLEOTIDE SEQUENCE</scope>
    <source>
        <strain evidence="3">CGMCC 1.12153</strain>
    </source>
</reference>
<proteinExistence type="predicted"/>
<gene>
    <name evidence="3" type="primary">nprR</name>
    <name evidence="3" type="ORF">GCM10010954_19140</name>
</gene>
<keyword evidence="4" id="KW-1185">Reference proteome</keyword>
<dbReference type="InterPro" id="IPR001387">
    <property type="entry name" value="Cro/C1-type_HTH"/>
</dbReference>
<dbReference type="Gene3D" id="1.25.40.10">
    <property type="entry name" value="Tetratricopeptide repeat domain"/>
    <property type="match status" value="1"/>
</dbReference>
<evidence type="ECO:0000256" key="1">
    <source>
        <dbReference type="PROSITE-ProRule" id="PRU00339"/>
    </source>
</evidence>
<dbReference type="InterPro" id="IPR019734">
    <property type="entry name" value="TPR_rpt"/>
</dbReference>